<dbReference type="PATRIC" id="fig|1461584.3.peg.1659"/>
<evidence type="ECO:0000256" key="2">
    <source>
        <dbReference type="SAM" id="Phobius"/>
    </source>
</evidence>
<protein>
    <submittedName>
        <fullName evidence="3">Uncharacterized protein</fullName>
    </submittedName>
</protein>
<keyword evidence="2" id="KW-0812">Transmembrane</keyword>
<reference evidence="3" key="1">
    <citation type="submission" date="2014-07" db="EMBL/GenBank/DDBJ databases">
        <authorList>
            <person name="Urmite Genomes Urmite Genomes"/>
        </authorList>
    </citation>
    <scope>NUCLEOTIDE SEQUENCE</scope>
    <source>
        <strain evidence="3">11W110_air</strain>
    </source>
</reference>
<dbReference type="EMBL" id="LN483070">
    <property type="protein sequence ID" value="CEA08330.1"/>
    <property type="molecule type" value="Genomic_DNA"/>
</dbReference>
<keyword evidence="2" id="KW-1133">Transmembrane helix</keyword>
<evidence type="ECO:0000256" key="1">
    <source>
        <dbReference type="SAM" id="MobiDB-lite"/>
    </source>
</evidence>
<gene>
    <name evidence="3" type="ORF">BN1051_01672</name>
</gene>
<dbReference type="AlphaFoldDB" id="A0A078MQ03"/>
<feature type="region of interest" description="Disordered" evidence="1">
    <location>
        <begin position="57"/>
        <end position="79"/>
    </location>
</feature>
<sequence length="79" mass="8599">MLIQLSSAALTAAEHSEAHVELPMSAYAYGGIIFGLFLVLMLATVMFTSLGHRHEATAEHVDPQRQFPNKHDHGQGIEG</sequence>
<evidence type="ECO:0000313" key="3">
    <source>
        <dbReference type="EMBL" id="CEA08330.1"/>
    </source>
</evidence>
<feature type="transmembrane region" description="Helical" evidence="2">
    <location>
        <begin position="28"/>
        <end position="47"/>
    </location>
</feature>
<name>A0A078MQ03_9MICC</name>
<proteinExistence type="predicted"/>
<organism evidence="3">
    <name type="scientific">Arthrobacter saudimassiliensis</name>
    <dbReference type="NCBI Taxonomy" id="1461584"/>
    <lineage>
        <taxon>Bacteria</taxon>
        <taxon>Bacillati</taxon>
        <taxon>Actinomycetota</taxon>
        <taxon>Actinomycetes</taxon>
        <taxon>Micrococcales</taxon>
        <taxon>Micrococcaceae</taxon>
        <taxon>Arthrobacter</taxon>
    </lineage>
</organism>
<keyword evidence="2" id="KW-0472">Membrane</keyword>
<accession>A0A078MQ03</accession>